<organism evidence="4 5">
    <name type="scientific">Sulfobacillus thermosulfidooxidans (strain DSM 9293 / VKM B-1269 / AT-1)</name>
    <dbReference type="NCBI Taxonomy" id="929705"/>
    <lineage>
        <taxon>Bacteria</taxon>
        <taxon>Bacillati</taxon>
        <taxon>Bacillota</taxon>
        <taxon>Clostridia</taxon>
        <taxon>Eubacteriales</taxon>
        <taxon>Clostridiales Family XVII. Incertae Sedis</taxon>
        <taxon>Sulfobacillus</taxon>
    </lineage>
</organism>
<dbReference type="InterPro" id="IPR016193">
    <property type="entry name" value="Cytidine_deaminase-like"/>
</dbReference>
<evidence type="ECO:0000313" key="4">
    <source>
        <dbReference type="EMBL" id="SMC07570.1"/>
    </source>
</evidence>
<dbReference type="InterPro" id="IPR002125">
    <property type="entry name" value="CMP_dCMP_dom"/>
</dbReference>
<name>A0A1W1WNI2_SULTA</name>
<keyword evidence="2" id="KW-0862">Zinc</keyword>
<dbReference type="EMBL" id="FWWY01000001">
    <property type="protein sequence ID" value="SMC07570.1"/>
    <property type="molecule type" value="Genomic_DNA"/>
</dbReference>
<dbReference type="CDD" id="cd01285">
    <property type="entry name" value="nucleoside_deaminase"/>
    <property type="match status" value="1"/>
</dbReference>
<dbReference type="Gene3D" id="3.40.140.10">
    <property type="entry name" value="Cytidine Deaminase, domain 2"/>
    <property type="match status" value="1"/>
</dbReference>
<dbReference type="STRING" id="28034.BFX07_07545"/>
<dbReference type="Pfam" id="PF00383">
    <property type="entry name" value="dCMP_cyt_deam_1"/>
    <property type="match status" value="1"/>
</dbReference>
<evidence type="ECO:0000259" key="3">
    <source>
        <dbReference type="PROSITE" id="PS51747"/>
    </source>
</evidence>
<dbReference type="PROSITE" id="PS00903">
    <property type="entry name" value="CYT_DCMP_DEAMINASES_1"/>
    <property type="match status" value="1"/>
</dbReference>
<protein>
    <submittedName>
        <fullName evidence="4">tRNA(Adenine34) deaminase</fullName>
    </submittedName>
</protein>
<keyword evidence="1" id="KW-0479">Metal-binding</keyword>
<dbReference type="OrthoDB" id="9802676at2"/>
<dbReference type="RefSeq" id="WP_084661819.1">
    <property type="nucleotide sequence ID" value="NZ_FWWY01000001.1"/>
</dbReference>
<dbReference type="GO" id="GO:0008270">
    <property type="term" value="F:zinc ion binding"/>
    <property type="evidence" value="ECO:0007669"/>
    <property type="project" value="InterPro"/>
</dbReference>
<dbReference type="PROSITE" id="PS51747">
    <property type="entry name" value="CYT_DCMP_DEAMINASES_2"/>
    <property type="match status" value="1"/>
</dbReference>
<evidence type="ECO:0000256" key="2">
    <source>
        <dbReference type="ARBA" id="ARBA00022833"/>
    </source>
</evidence>
<accession>A0A1W1WNI2</accession>
<dbReference type="SUPFAM" id="SSF53927">
    <property type="entry name" value="Cytidine deaminase-like"/>
    <property type="match status" value="1"/>
</dbReference>
<gene>
    <name evidence="4" type="ORF">SAMN00768000_3450</name>
</gene>
<dbReference type="PANTHER" id="PTHR11079">
    <property type="entry name" value="CYTOSINE DEAMINASE FAMILY MEMBER"/>
    <property type="match status" value="1"/>
</dbReference>
<evidence type="ECO:0000256" key="1">
    <source>
        <dbReference type="ARBA" id="ARBA00022723"/>
    </source>
</evidence>
<sequence length="192" mass="21551">MTPDNTSLDTFRLQQHRYFLLIAFEEAEKSLLAGTFPIGAIIVDDDGQVVGRGHNQVFSAEDSTAHAEMEALRDARPLRVDAAKKRYLPRSHTLYTTAEPCLMCAGAIIMSNIRQVVWAANDPANGAIRLFKTLSWPDTAHHILHKVQRLEVIASPFADLSARQIELMKTWNASRGRPGDVWTMKSEPWRPS</sequence>
<evidence type="ECO:0000313" key="5">
    <source>
        <dbReference type="Proteomes" id="UP000192660"/>
    </source>
</evidence>
<reference evidence="5" key="1">
    <citation type="submission" date="2017-04" db="EMBL/GenBank/DDBJ databases">
        <authorList>
            <person name="Varghese N."/>
            <person name="Submissions S."/>
        </authorList>
    </citation>
    <scope>NUCLEOTIDE SEQUENCE [LARGE SCALE GENOMIC DNA]</scope>
    <source>
        <strain evidence="5">DSM 9293</strain>
    </source>
</reference>
<dbReference type="InterPro" id="IPR016192">
    <property type="entry name" value="APOBEC/CMP_deaminase_Zn-bd"/>
</dbReference>
<feature type="domain" description="CMP/dCMP-type deaminase" evidence="3">
    <location>
        <begin position="14"/>
        <end position="130"/>
    </location>
</feature>
<dbReference type="GO" id="GO:0052717">
    <property type="term" value="F:tRNA-specific adenosine-34 deaminase activity"/>
    <property type="evidence" value="ECO:0007669"/>
    <property type="project" value="TreeGrafter"/>
</dbReference>
<dbReference type="Proteomes" id="UP000192660">
    <property type="component" value="Unassembled WGS sequence"/>
</dbReference>
<proteinExistence type="predicted"/>
<dbReference type="AlphaFoldDB" id="A0A1W1WNI2"/>
<keyword evidence="5" id="KW-1185">Reference proteome</keyword>
<dbReference type="PANTHER" id="PTHR11079:SF202">
    <property type="entry name" value="TRNA-SPECIFIC ADENOSINE DEAMINASE"/>
    <property type="match status" value="1"/>
</dbReference>
<dbReference type="GO" id="GO:0002100">
    <property type="term" value="P:tRNA wobble adenosine to inosine editing"/>
    <property type="evidence" value="ECO:0007669"/>
    <property type="project" value="TreeGrafter"/>
</dbReference>